<name>A0A2H3CXV5_ARMGA</name>
<dbReference type="Proteomes" id="UP000217790">
    <property type="component" value="Unassembled WGS sequence"/>
</dbReference>
<gene>
    <name evidence="1" type="ORF">ARMGADRAFT_907008</name>
</gene>
<dbReference type="OrthoDB" id="163438at2759"/>
<reference evidence="2" key="1">
    <citation type="journal article" date="2017" name="Nat. Ecol. Evol.">
        <title>Genome expansion and lineage-specific genetic innovations in the forest pathogenic fungi Armillaria.</title>
        <authorList>
            <person name="Sipos G."/>
            <person name="Prasanna A.N."/>
            <person name="Walter M.C."/>
            <person name="O'Connor E."/>
            <person name="Balint B."/>
            <person name="Krizsan K."/>
            <person name="Kiss B."/>
            <person name="Hess J."/>
            <person name="Varga T."/>
            <person name="Slot J."/>
            <person name="Riley R."/>
            <person name="Boka B."/>
            <person name="Rigling D."/>
            <person name="Barry K."/>
            <person name="Lee J."/>
            <person name="Mihaltcheva S."/>
            <person name="LaButti K."/>
            <person name="Lipzen A."/>
            <person name="Waldron R."/>
            <person name="Moloney N.M."/>
            <person name="Sperisen C."/>
            <person name="Kredics L."/>
            <person name="Vagvoelgyi C."/>
            <person name="Patrignani A."/>
            <person name="Fitzpatrick D."/>
            <person name="Nagy I."/>
            <person name="Doyle S."/>
            <person name="Anderson J.B."/>
            <person name="Grigoriev I.V."/>
            <person name="Gueldener U."/>
            <person name="Muensterkoetter M."/>
            <person name="Nagy L.G."/>
        </authorList>
    </citation>
    <scope>NUCLEOTIDE SEQUENCE [LARGE SCALE GENOMIC DNA]</scope>
    <source>
        <strain evidence="2">Ar21-2</strain>
    </source>
</reference>
<feature type="non-terminal residue" evidence="1">
    <location>
        <position position="1"/>
    </location>
</feature>
<protein>
    <submittedName>
        <fullName evidence="1">Uncharacterized protein</fullName>
    </submittedName>
</protein>
<dbReference type="EMBL" id="KZ293676">
    <property type="protein sequence ID" value="PBK87879.1"/>
    <property type="molecule type" value="Genomic_DNA"/>
</dbReference>
<dbReference type="STRING" id="47427.A0A2H3CXV5"/>
<sequence length="76" mass="7888">KSSVLHLIPAIAYSLGQLDKRIGSAIAKVVKAHGPGIGGVSVKTQYDGLLGGPLNTVLELVNEGPLVVIIDRLDEC</sequence>
<keyword evidence="2" id="KW-1185">Reference proteome</keyword>
<organism evidence="1 2">
    <name type="scientific">Armillaria gallica</name>
    <name type="common">Bulbous honey fungus</name>
    <name type="synonym">Armillaria bulbosa</name>
    <dbReference type="NCBI Taxonomy" id="47427"/>
    <lineage>
        <taxon>Eukaryota</taxon>
        <taxon>Fungi</taxon>
        <taxon>Dikarya</taxon>
        <taxon>Basidiomycota</taxon>
        <taxon>Agaricomycotina</taxon>
        <taxon>Agaricomycetes</taxon>
        <taxon>Agaricomycetidae</taxon>
        <taxon>Agaricales</taxon>
        <taxon>Marasmiineae</taxon>
        <taxon>Physalacriaceae</taxon>
        <taxon>Armillaria</taxon>
    </lineage>
</organism>
<evidence type="ECO:0000313" key="1">
    <source>
        <dbReference type="EMBL" id="PBK87879.1"/>
    </source>
</evidence>
<evidence type="ECO:0000313" key="2">
    <source>
        <dbReference type="Proteomes" id="UP000217790"/>
    </source>
</evidence>
<dbReference type="InParanoid" id="A0A2H3CXV5"/>
<feature type="non-terminal residue" evidence="1">
    <location>
        <position position="76"/>
    </location>
</feature>
<proteinExistence type="predicted"/>
<accession>A0A2H3CXV5</accession>
<dbReference type="AlphaFoldDB" id="A0A2H3CXV5"/>